<accession>A0AAU9RKJ7</accession>
<dbReference type="AlphaFoldDB" id="A0AAU9RKJ7"/>
<dbReference type="InterPro" id="IPR050344">
    <property type="entry name" value="Peptidase_M1_aminopeptidases"/>
</dbReference>
<comment type="caution">
    <text evidence="3">The sequence shown here is derived from an EMBL/GenBank/DDBJ whole genome shotgun (WGS) entry which is preliminary data.</text>
</comment>
<dbReference type="EMBL" id="CAJVSB020000047">
    <property type="protein sequence ID" value="CAH2040955.1"/>
    <property type="molecule type" value="Genomic_DNA"/>
</dbReference>
<reference evidence="3 4" key="1">
    <citation type="submission" date="2022-03" db="EMBL/GenBank/DDBJ databases">
        <authorList>
            <person name="Nunn A."/>
            <person name="Chopra R."/>
            <person name="Nunn A."/>
            <person name="Contreras Garrido A."/>
        </authorList>
    </citation>
    <scope>NUCLEOTIDE SEQUENCE [LARGE SCALE GENOMIC DNA]</scope>
</reference>
<sequence length="174" mass="19889">MKQGDVYDAFLEDRNTSLLPPDIRKAAYVAVMQNVSISNRSGYESLLRVYRESDESQEKTRILGSLATCPDPDVVLEDHWDYISKTWGSGFLITRFISAVVSQFASYEKAKEVEEFFASRTKPSITRTLKQSVERFILMQSGSRVFRMRTIWQSGEGFSTRVTETVFFGLKPSI</sequence>
<gene>
    <name evidence="3" type="ORF">TAV2_LOCUS4255</name>
</gene>
<evidence type="ECO:0000259" key="2">
    <source>
        <dbReference type="Pfam" id="PF11838"/>
    </source>
</evidence>
<dbReference type="GO" id="GO:0005737">
    <property type="term" value="C:cytoplasm"/>
    <property type="evidence" value="ECO:0007669"/>
    <property type="project" value="TreeGrafter"/>
</dbReference>
<evidence type="ECO:0000313" key="3">
    <source>
        <dbReference type="EMBL" id="CAH2040955.1"/>
    </source>
</evidence>
<dbReference type="GO" id="GO:0070006">
    <property type="term" value="F:metalloaminopeptidase activity"/>
    <property type="evidence" value="ECO:0007669"/>
    <property type="project" value="TreeGrafter"/>
</dbReference>
<name>A0AAU9RKJ7_THLAR</name>
<evidence type="ECO:0000256" key="1">
    <source>
        <dbReference type="ARBA" id="ARBA00010136"/>
    </source>
</evidence>
<dbReference type="PANTHER" id="PTHR11533:SF174">
    <property type="entry name" value="PUROMYCIN-SENSITIVE AMINOPEPTIDASE-RELATED"/>
    <property type="match status" value="1"/>
</dbReference>
<feature type="domain" description="ERAP1-like C-terminal" evidence="2">
    <location>
        <begin position="6"/>
        <end position="75"/>
    </location>
</feature>
<dbReference type="Proteomes" id="UP000836841">
    <property type="component" value="Unassembled WGS sequence"/>
</dbReference>
<dbReference type="GO" id="GO:0043171">
    <property type="term" value="P:peptide catabolic process"/>
    <property type="evidence" value="ECO:0007669"/>
    <property type="project" value="TreeGrafter"/>
</dbReference>
<dbReference type="InterPro" id="IPR024571">
    <property type="entry name" value="ERAP1-like_C_dom"/>
</dbReference>
<dbReference type="GO" id="GO:0006508">
    <property type="term" value="P:proteolysis"/>
    <property type="evidence" value="ECO:0007669"/>
    <property type="project" value="TreeGrafter"/>
</dbReference>
<proteinExistence type="inferred from homology"/>
<dbReference type="GO" id="GO:0008270">
    <property type="term" value="F:zinc ion binding"/>
    <property type="evidence" value="ECO:0007669"/>
    <property type="project" value="TreeGrafter"/>
</dbReference>
<dbReference type="Pfam" id="PF11838">
    <property type="entry name" value="ERAP1_C"/>
    <property type="match status" value="2"/>
</dbReference>
<feature type="domain" description="ERAP1-like C-terminal" evidence="2">
    <location>
        <begin position="76"/>
        <end position="135"/>
    </location>
</feature>
<dbReference type="PANTHER" id="PTHR11533">
    <property type="entry name" value="PROTEASE M1 ZINC METALLOPROTEASE"/>
    <property type="match status" value="1"/>
</dbReference>
<comment type="similarity">
    <text evidence="1">Belongs to the peptidase M1 family.</text>
</comment>
<protein>
    <recommendedName>
        <fullName evidence="2">ERAP1-like C-terminal domain-containing protein</fullName>
    </recommendedName>
</protein>
<dbReference type="GO" id="GO:0005615">
    <property type="term" value="C:extracellular space"/>
    <property type="evidence" value="ECO:0007669"/>
    <property type="project" value="TreeGrafter"/>
</dbReference>
<dbReference type="Gene3D" id="1.25.50.20">
    <property type="match status" value="2"/>
</dbReference>
<dbReference type="GO" id="GO:0016020">
    <property type="term" value="C:membrane"/>
    <property type="evidence" value="ECO:0007669"/>
    <property type="project" value="TreeGrafter"/>
</dbReference>
<dbReference type="GO" id="GO:0042277">
    <property type="term" value="F:peptide binding"/>
    <property type="evidence" value="ECO:0007669"/>
    <property type="project" value="TreeGrafter"/>
</dbReference>
<evidence type="ECO:0000313" key="4">
    <source>
        <dbReference type="Proteomes" id="UP000836841"/>
    </source>
</evidence>
<organism evidence="3 4">
    <name type="scientific">Thlaspi arvense</name>
    <name type="common">Field penny-cress</name>
    <dbReference type="NCBI Taxonomy" id="13288"/>
    <lineage>
        <taxon>Eukaryota</taxon>
        <taxon>Viridiplantae</taxon>
        <taxon>Streptophyta</taxon>
        <taxon>Embryophyta</taxon>
        <taxon>Tracheophyta</taxon>
        <taxon>Spermatophyta</taxon>
        <taxon>Magnoliopsida</taxon>
        <taxon>eudicotyledons</taxon>
        <taxon>Gunneridae</taxon>
        <taxon>Pentapetalae</taxon>
        <taxon>rosids</taxon>
        <taxon>malvids</taxon>
        <taxon>Brassicales</taxon>
        <taxon>Brassicaceae</taxon>
        <taxon>Thlaspideae</taxon>
        <taxon>Thlaspi</taxon>
    </lineage>
</organism>
<keyword evidence="4" id="KW-1185">Reference proteome</keyword>